<name>A0AB73BUC1_9FUSO</name>
<sequence>MDGLFLKFSIVKKYESISRTLKLSVLKDLQKKFSTF</sequence>
<protein>
    <submittedName>
        <fullName evidence="1">Uncharacterized protein</fullName>
    </submittedName>
</protein>
<comment type="caution">
    <text evidence="1">The sequence shown here is derived from an EMBL/GenBank/DDBJ whole genome shotgun (WGS) entry which is preliminary data.</text>
</comment>
<dbReference type="AlphaFoldDB" id="A0AB73BUC1"/>
<proteinExistence type="predicted"/>
<evidence type="ECO:0000313" key="2">
    <source>
        <dbReference type="Proteomes" id="UP000027473"/>
    </source>
</evidence>
<reference evidence="1 2" key="1">
    <citation type="submission" date="2014-01" db="EMBL/GenBank/DDBJ databases">
        <title>Comparative genomics of Fusobacterium necrophorum wild isolates.</title>
        <authorList>
            <person name="Kittichotirat W."/>
            <person name="Bumgarner R.E."/>
            <person name="Lawrence P."/>
        </authorList>
    </citation>
    <scope>NUCLEOTIDE SEQUENCE [LARGE SCALE GENOMIC DNA]</scope>
    <source>
        <strain evidence="1 2">BL</strain>
    </source>
</reference>
<accession>A0AB73BUC1</accession>
<dbReference type="Proteomes" id="UP000027473">
    <property type="component" value="Unassembled WGS sequence"/>
</dbReference>
<gene>
    <name evidence="1" type="ORF">FUSO3_11800</name>
</gene>
<dbReference type="EMBL" id="JAAC01000224">
    <property type="protein sequence ID" value="KDE60801.1"/>
    <property type="molecule type" value="Genomic_DNA"/>
</dbReference>
<organism evidence="1 2">
    <name type="scientific">Fusobacterium necrophorum BL</name>
    <dbReference type="NCBI Taxonomy" id="1441732"/>
    <lineage>
        <taxon>Bacteria</taxon>
        <taxon>Fusobacteriati</taxon>
        <taxon>Fusobacteriota</taxon>
        <taxon>Fusobacteriia</taxon>
        <taxon>Fusobacteriales</taxon>
        <taxon>Fusobacteriaceae</taxon>
        <taxon>Fusobacterium</taxon>
    </lineage>
</organism>
<evidence type="ECO:0000313" key="1">
    <source>
        <dbReference type="EMBL" id="KDE60801.1"/>
    </source>
</evidence>